<dbReference type="HOGENOM" id="CLU_371806_0_0_1"/>
<dbReference type="KEGG" id="tdl:TDEL_0B03820"/>
<dbReference type="eggNOG" id="KOG1877">
    <property type="taxonomic scope" value="Eukaryota"/>
</dbReference>
<dbReference type="SUPFAM" id="SSF48371">
    <property type="entry name" value="ARM repeat"/>
    <property type="match status" value="1"/>
</dbReference>
<dbReference type="GeneID" id="11504590"/>
<dbReference type="PANTHER" id="PTHR47766">
    <property type="entry name" value="PROTEIN EFR3"/>
    <property type="match status" value="1"/>
</dbReference>
<sequence length="744" mass="84271">MRLFAPKHQKLVNQCYPSGRATDKKPKSSETSYLLYYVNSRRSKLEKVSTYLVKRTTVDLNRRRVGNVAVTLELMTKIVVHCKENLNVFVKDFLQIMKNILSNSNINNDVSVVELVQETFCSICKNVEGALCSGDTEFVQLYQEFAELYFRVVIEMLHNDDLLLMGCIDISYTSNLASSPQINHFIPQSVTFVLQKFLDRNPRYKTPHLDPEGDQVVYKRLSRTQTRNAGLDGIADDGADLSVKALQSYFTTTETDKLTLSLRALLHFMQKNPNRNLLEFICNGIPVQLRYIVVLLLIRQLNDKACQPIIVLKLVSSLLVSDVSIVGLSVLDMMRKILKFQLENIGKDEIVHQCGVTLTDLNNKVYYRGQTSDMLYEFLLKLRSTKVEAEITVINKDIHELMKNIEKPSISLELFLDLAPYAAKSEIVRMFDIVEEQVSGGLYFSKLYQLIRELGSAPEGQVLMEKVFKKYKSLALLSGLNYFTENVSSPEPAYYFYHLEAAKYLDLEDYKSQVEYKRENGDMFSKDDLINYYSDSGSNKFSKKGTQILMSQNNQISTTDLLSDNTIRTNSLSVTQESSIDALAAANTVVNKNPNENYTVALNGLANGRFTDLRSWKSLRNAAPKVDDLKRAMGNGKPTGGHRAENGVLRGSQSVKSRVTNITFLLSELKSIDDETSHVYDPDEDEVVGLDKNDIARSHSLKAIPYSNYNGNKRKSLSREDKVDEEFQDAVDDIALTSTRGKLF</sequence>
<evidence type="ECO:0000313" key="4">
    <source>
        <dbReference type="Proteomes" id="UP000005627"/>
    </source>
</evidence>
<dbReference type="InterPro" id="IPR039786">
    <property type="entry name" value="EFR3"/>
</dbReference>
<dbReference type="FunCoup" id="G8ZPG7">
    <property type="interactions" value="75"/>
</dbReference>
<dbReference type="EMBL" id="HE616743">
    <property type="protein sequence ID" value="CCE90511.1"/>
    <property type="molecule type" value="Genomic_DNA"/>
</dbReference>
<evidence type="ECO:0000313" key="3">
    <source>
        <dbReference type="EMBL" id="CCE90511.1"/>
    </source>
</evidence>
<dbReference type="RefSeq" id="XP_003679722.1">
    <property type="nucleotide sequence ID" value="XM_003679674.1"/>
</dbReference>
<dbReference type="AlphaFoldDB" id="G8ZPG7"/>
<dbReference type="OrthoDB" id="19232at2759"/>
<keyword evidence="4" id="KW-1185">Reference proteome</keyword>
<accession>G8ZPG7</accession>
<proteinExistence type="inferred from homology"/>
<name>G8ZPG7_TORDE</name>
<dbReference type="PANTHER" id="PTHR47766:SF1">
    <property type="entry name" value="PROTEIN EFR3"/>
    <property type="match status" value="1"/>
</dbReference>
<comment type="similarity">
    <text evidence="1">Belongs to the EFR3 family.</text>
</comment>
<evidence type="ECO:0000256" key="1">
    <source>
        <dbReference type="ARBA" id="ARBA00010216"/>
    </source>
</evidence>
<dbReference type="InterPro" id="IPR049150">
    <property type="entry name" value="EFR3_HEAT-like_rpt"/>
</dbReference>
<dbReference type="GO" id="GO:0005886">
    <property type="term" value="C:plasma membrane"/>
    <property type="evidence" value="ECO:0007669"/>
    <property type="project" value="EnsemblFungi"/>
</dbReference>
<dbReference type="GO" id="GO:0072659">
    <property type="term" value="P:protein localization to plasma membrane"/>
    <property type="evidence" value="ECO:0007669"/>
    <property type="project" value="EnsemblFungi"/>
</dbReference>
<gene>
    <name evidence="3" type="primary">TDEL0B03820</name>
    <name evidence="3" type="ORF">TDEL_0B03820</name>
</gene>
<evidence type="ECO:0000256" key="2">
    <source>
        <dbReference type="ARBA" id="ARBA00017967"/>
    </source>
</evidence>
<organism evidence="3 4">
    <name type="scientific">Torulaspora delbrueckii</name>
    <name type="common">Yeast</name>
    <name type="synonym">Candida colliculosa</name>
    <dbReference type="NCBI Taxonomy" id="4950"/>
    <lineage>
        <taxon>Eukaryota</taxon>
        <taxon>Fungi</taxon>
        <taxon>Dikarya</taxon>
        <taxon>Ascomycota</taxon>
        <taxon>Saccharomycotina</taxon>
        <taxon>Saccharomycetes</taxon>
        <taxon>Saccharomycetales</taxon>
        <taxon>Saccharomycetaceae</taxon>
        <taxon>Torulaspora</taxon>
    </lineage>
</organism>
<dbReference type="Proteomes" id="UP000005627">
    <property type="component" value="Chromosome 2"/>
</dbReference>
<dbReference type="InterPro" id="IPR016024">
    <property type="entry name" value="ARM-type_fold"/>
</dbReference>
<dbReference type="STRING" id="1076872.G8ZPG7"/>
<dbReference type="Pfam" id="PF21072">
    <property type="entry name" value="EFR3"/>
    <property type="match status" value="1"/>
</dbReference>
<reference evidence="3 4" key="1">
    <citation type="journal article" date="2011" name="Proc. Natl. Acad. Sci. U.S.A.">
        <title>Evolutionary erosion of yeast sex chromosomes by mating-type switching accidents.</title>
        <authorList>
            <person name="Gordon J.L."/>
            <person name="Armisen D."/>
            <person name="Proux-Wera E."/>
            <person name="Oheigeartaigh S.S."/>
            <person name="Byrne K.P."/>
            <person name="Wolfe K.H."/>
        </authorList>
    </citation>
    <scope>NUCLEOTIDE SEQUENCE [LARGE SCALE GENOMIC DNA]</scope>
    <source>
        <strain evidence="4">ATCC 10662 / CBS 1146 / NBRC 0425 / NCYC 2629 / NRRL Y-866</strain>
    </source>
</reference>
<protein>
    <recommendedName>
        <fullName evidence="2">Protein EFR3</fullName>
    </recommendedName>
</protein>
<dbReference type="InParanoid" id="G8ZPG7"/>